<gene>
    <name evidence="2" type="ORF">O181_124989</name>
</gene>
<accession>A0A9Q3Q4S5</accession>
<dbReference type="OrthoDB" id="2507825at2759"/>
<protein>
    <submittedName>
        <fullName evidence="2">Uncharacterized protein</fullName>
    </submittedName>
</protein>
<reference evidence="2" key="1">
    <citation type="submission" date="2021-03" db="EMBL/GenBank/DDBJ databases">
        <title>Draft genome sequence of rust myrtle Austropuccinia psidii MF-1, a brazilian biotype.</title>
        <authorList>
            <person name="Quecine M.C."/>
            <person name="Pachon D.M.R."/>
            <person name="Bonatelli M.L."/>
            <person name="Correr F.H."/>
            <person name="Franceschini L.M."/>
            <person name="Leite T.F."/>
            <person name="Margarido G.R.A."/>
            <person name="Almeida C.A."/>
            <person name="Ferrarezi J.A."/>
            <person name="Labate C.A."/>
        </authorList>
    </citation>
    <scope>NUCLEOTIDE SEQUENCE</scope>
    <source>
        <strain evidence="2">MF-1</strain>
    </source>
</reference>
<evidence type="ECO:0000256" key="1">
    <source>
        <dbReference type="SAM" id="MobiDB-lite"/>
    </source>
</evidence>
<dbReference type="Proteomes" id="UP000765509">
    <property type="component" value="Unassembled WGS sequence"/>
</dbReference>
<name>A0A9Q3Q4S5_9BASI</name>
<dbReference type="EMBL" id="AVOT02120426">
    <property type="protein sequence ID" value="MBW0585274.1"/>
    <property type="molecule type" value="Genomic_DNA"/>
</dbReference>
<proteinExistence type="predicted"/>
<evidence type="ECO:0000313" key="3">
    <source>
        <dbReference type="Proteomes" id="UP000765509"/>
    </source>
</evidence>
<feature type="region of interest" description="Disordered" evidence="1">
    <location>
        <begin position="146"/>
        <end position="177"/>
    </location>
</feature>
<evidence type="ECO:0000313" key="2">
    <source>
        <dbReference type="EMBL" id="MBW0585274.1"/>
    </source>
</evidence>
<keyword evidence="3" id="KW-1185">Reference proteome</keyword>
<comment type="caution">
    <text evidence="2">The sequence shown here is derived from an EMBL/GenBank/DDBJ whole genome shotgun (WGS) entry which is preliminary data.</text>
</comment>
<dbReference type="AlphaFoldDB" id="A0A9Q3Q4S5"/>
<organism evidence="2 3">
    <name type="scientific">Austropuccinia psidii MF-1</name>
    <dbReference type="NCBI Taxonomy" id="1389203"/>
    <lineage>
        <taxon>Eukaryota</taxon>
        <taxon>Fungi</taxon>
        <taxon>Dikarya</taxon>
        <taxon>Basidiomycota</taxon>
        <taxon>Pucciniomycotina</taxon>
        <taxon>Pucciniomycetes</taxon>
        <taxon>Pucciniales</taxon>
        <taxon>Sphaerophragmiaceae</taxon>
        <taxon>Austropuccinia</taxon>
    </lineage>
</organism>
<sequence>MEFVNLDSTNSRFVPWSCFFKTNENQKEDFLQIKDLSFETIERRYKALMAIYKTIRDACNATEGGGIYMQLQRHHMTMEVYELLKERNINNCGTFEVGMESGDFPQTVDEYGSIPQDDMVVPMEGLCEQGGRSGSEILESLPREVMSDWPEDQPNMPSQPERSQETHHGATPLCIGC</sequence>